<name>A0ABT2T8E3_9FIRM</name>
<evidence type="ECO:0000259" key="2">
    <source>
        <dbReference type="Pfam" id="PF11760"/>
    </source>
</evidence>
<dbReference type="SUPFAM" id="SSF159664">
    <property type="entry name" value="CobE/GbiG C-terminal domain-like"/>
    <property type="match status" value="1"/>
</dbReference>
<dbReference type="InterPro" id="IPR021745">
    <property type="entry name" value="CbiG_mid"/>
</dbReference>
<keyword evidence="5" id="KW-1185">Reference proteome</keyword>
<reference evidence="4 5" key="1">
    <citation type="journal article" date="2021" name="ISME Commun">
        <title>Automated analysis of genomic sequences facilitates high-throughput and comprehensive description of bacteria.</title>
        <authorList>
            <person name="Hitch T.C.A."/>
        </authorList>
    </citation>
    <scope>NUCLEOTIDE SEQUENCE [LARGE SCALE GENOMIC DNA]</scope>
    <source>
        <strain evidence="4 5">H2_18</strain>
    </source>
</reference>
<accession>A0ABT2T8E3</accession>
<evidence type="ECO:0000313" key="5">
    <source>
        <dbReference type="Proteomes" id="UP001652394"/>
    </source>
</evidence>
<dbReference type="Pfam" id="PF11760">
    <property type="entry name" value="CbiG_N"/>
    <property type="match status" value="1"/>
</dbReference>
<dbReference type="PANTHER" id="PTHR37477:SF1">
    <property type="entry name" value="COBALT-PRECORRIN-5A HYDROLASE"/>
    <property type="match status" value="1"/>
</dbReference>
<organism evidence="4 5">
    <name type="scientific">Faecalicatena acetigenes</name>
    <dbReference type="NCBI Taxonomy" id="2981790"/>
    <lineage>
        <taxon>Bacteria</taxon>
        <taxon>Bacillati</taxon>
        <taxon>Bacillota</taxon>
        <taxon>Clostridia</taxon>
        <taxon>Lachnospirales</taxon>
        <taxon>Lachnospiraceae</taxon>
        <taxon>Faecalicatena</taxon>
    </lineage>
</organism>
<dbReference type="InterPro" id="IPR021744">
    <property type="entry name" value="CbiG_N"/>
</dbReference>
<dbReference type="InterPro" id="IPR052553">
    <property type="entry name" value="CbiG_hydrolase"/>
</dbReference>
<gene>
    <name evidence="4" type="ORF">OCV51_02455</name>
</gene>
<evidence type="ECO:0000259" key="1">
    <source>
        <dbReference type="Pfam" id="PF01890"/>
    </source>
</evidence>
<dbReference type="PANTHER" id="PTHR37477">
    <property type="entry name" value="COBALT-PRECORRIN-5A HYDROLASE"/>
    <property type="match status" value="1"/>
</dbReference>
<feature type="domain" description="CobE/GbiG C-terminal" evidence="1">
    <location>
        <begin position="241"/>
        <end position="364"/>
    </location>
</feature>
<evidence type="ECO:0000313" key="4">
    <source>
        <dbReference type="EMBL" id="MCU6746528.1"/>
    </source>
</evidence>
<proteinExistence type="predicted"/>
<feature type="domain" description="Cobalamin biosynthesis central region" evidence="3">
    <location>
        <begin position="144"/>
        <end position="222"/>
    </location>
</feature>
<dbReference type="Gene3D" id="3.40.50.11220">
    <property type="match status" value="1"/>
</dbReference>
<dbReference type="RefSeq" id="WP_059068744.1">
    <property type="nucleotide sequence ID" value="NZ_JAOQJX010000002.1"/>
</dbReference>
<dbReference type="InterPro" id="IPR038029">
    <property type="entry name" value="GbiG_N_sf"/>
</dbReference>
<dbReference type="Pfam" id="PF11761">
    <property type="entry name" value="CbiG_mid"/>
    <property type="match status" value="1"/>
</dbReference>
<protein>
    <submittedName>
        <fullName evidence="4">Cobalamin biosynthesis protein</fullName>
    </submittedName>
</protein>
<dbReference type="Proteomes" id="UP001652394">
    <property type="component" value="Unassembled WGS sequence"/>
</dbReference>
<dbReference type="InterPro" id="IPR002750">
    <property type="entry name" value="CobE/GbiG_C"/>
</dbReference>
<dbReference type="Gene3D" id="3.30.420.180">
    <property type="entry name" value="CobE/GbiG C-terminal domain"/>
    <property type="match status" value="1"/>
</dbReference>
<evidence type="ECO:0000259" key="3">
    <source>
        <dbReference type="Pfam" id="PF11761"/>
    </source>
</evidence>
<dbReference type="EMBL" id="JAOQJX010000002">
    <property type="protein sequence ID" value="MCU6746528.1"/>
    <property type="molecule type" value="Genomic_DNA"/>
</dbReference>
<dbReference type="InterPro" id="IPR036518">
    <property type="entry name" value="CobE/GbiG_C_sf"/>
</dbReference>
<comment type="caution">
    <text evidence="4">The sequence shown here is derived from an EMBL/GenBank/DDBJ whole genome shotgun (WGS) entry which is preliminary data.</text>
</comment>
<dbReference type="Pfam" id="PF01890">
    <property type="entry name" value="CbiG_C"/>
    <property type="match status" value="1"/>
</dbReference>
<sequence>MKEKPLVICSFTKNGSKKNEEISRILKKQGFVCNGFTLQKYAGKEGMETLQVLPSLLGKWIGAQWGRVGFLFIGAAGIAVRYIAPWVKDKYTDSPVLVMDEKGQYIIPILSGHMGNAVEIARQIAASTKAVPVLTTATDVQEKFAVDVFARRNGLYIEKRELAKRITAAVLEEKKIGFYSAYGWEGNLPKELVPYESLEKMKKAGGLGIAVTEEQERAKEMPVEKSAADKEHILFLFPQNIIAGIGCRKGLSCYVLEEQICRVFQKEGMSLARMAAIASIDLKKEETGLLELAQKYQVPFHTYTAEQLQTVETLLPTELNVESSAFVKQVTGVDNVCERAAIFACPQGRILLHKQKLGRMTVALVEQKVQLQF</sequence>
<dbReference type="SUPFAM" id="SSF159672">
    <property type="entry name" value="CbiG N-terminal domain-like"/>
    <property type="match status" value="1"/>
</dbReference>
<feature type="domain" description="Cobalamin synthesis G N-terminal" evidence="2">
    <location>
        <begin position="69"/>
        <end position="139"/>
    </location>
</feature>